<dbReference type="InterPro" id="IPR002328">
    <property type="entry name" value="ADH_Zn_CS"/>
</dbReference>
<dbReference type="PANTHER" id="PTHR43401">
    <property type="entry name" value="L-THREONINE 3-DEHYDROGENASE"/>
    <property type="match status" value="1"/>
</dbReference>
<keyword evidence="1" id="KW-0479">Metal-binding</keyword>
<comment type="similarity">
    <text evidence="1">Belongs to the zinc-containing alcohol dehydrogenase family.</text>
</comment>
<dbReference type="InterPro" id="IPR011032">
    <property type="entry name" value="GroES-like_sf"/>
</dbReference>
<dbReference type="InterPro" id="IPR013149">
    <property type="entry name" value="ADH-like_C"/>
</dbReference>
<reference evidence="4" key="1">
    <citation type="submission" date="2022-03" db="EMBL/GenBank/DDBJ databases">
        <authorList>
            <person name="Martin C."/>
        </authorList>
    </citation>
    <scope>NUCLEOTIDE SEQUENCE</scope>
</reference>
<dbReference type="Gene3D" id="3.90.180.10">
    <property type="entry name" value="Medium-chain alcohol dehydrogenases, catalytic domain"/>
    <property type="match status" value="1"/>
</dbReference>
<feature type="domain" description="Alcohol dehydrogenase-like N-terminal" evidence="3">
    <location>
        <begin position="8"/>
        <end position="120"/>
    </location>
</feature>
<evidence type="ECO:0000313" key="4">
    <source>
        <dbReference type="EMBL" id="CAH1781463.1"/>
    </source>
</evidence>
<dbReference type="PANTHER" id="PTHR43401:SF2">
    <property type="entry name" value="L-THREONINE 3-DEHYDROGENASE"/>
    <property type="match status" value="1"/>
</dbReference>
<evidence type="ECO:0000259" key="2">
    <source>
        <dbReference type="Pfam" id="PF00107"/>
    </source>
</evidence>
<dbReference type="GO" id="GO:0016491">
    <property type="term" value="F:oxidoreductase activity"/>
    <property type="evidence" value="ECO:0007669"/>
    <property type="project" value="InterPro"/>
</dbReference>
<keyword evidence="5" id="KW-1185">Reference proteome</keyword>
<comment type="cofactor">
    <cofactor evidence="1">
        <name>Zn(2+)</name>
        <dbReference type="ChEBI" id="CHEBI:29105"/>
    </cofactor>
</comment>
<dbReference type="InterPro" id="IPR036291">
    <property type="entry name" value="NAD(P)-bd_dom_sf"/>
</dbReference>
<evidence type="ECO:0000256" key="1">
    <source>
        <dbReference type="RuleBase" id="RU361277"/>
    </source>
</evidence>
<proteinExistence type="inferred from homology"/>
<dbReference type="EMBL" id="CAIIXF020000004">
    <property type="protein sequence ID" value="CAH1781463.1"/>
    <property type="molecule type" value="Genomic_DNA"/>
</dbReference>
<accession>A0A8J1UDM2</accession>
<dbReference type="PROSITE" id="PS00059">
    <property type="entry name" value="ADH_ZINC"/>
    <property type="match status" value="1"/>
</dbReference>
<dbReference type="InterPro" id="IPR013154">
    <property type="entry name" value="ADH-like_N"/>
</dbReference>
<dbReference type="SUPFAM" id="SSF51735">
    <property type="entry name" value="NAD(P)-binding Rossmann-fold domains"/>
    <property type="match status" value="1"/>
</dbReference>
<keyword evidence="1" id="KW-0862">Zinc</keyword>
<comment type="caution">
    <text evidence="4">The sequence shown here is derived from an EMBL/GenBank/DDBJ whole genome shotgun (WGS) entry which is preliminary data.</text>
</comment>
<dbReference type="SUPFAM" id="SSF50129">
    <property type="entry name" value="GroES-like"/>
    <property type="match status" value="1"/>
</dbReference>
<organism evidence="4 5">
    <name type="scientific">Owenia fusiformis</name>
    <name type="common">Polychaete worm</name>
    <dbReference type="NCBI Taxonomy" id="6347"/>
    <lineage>
        <taxon>Eukaryota</taxon>
        <taxon>Metazoa</taxon>
        <taxon>Spiralia</taxon>
        <taxon>Lophotrochozoa</taxon>
        <taxon>Annelida</taxon>
        <taxon>Polychaeta</taxon>
        <taxon>Sedentaria</taxon>
        <taxon>Canalipalpata</taxon>
        <taxon>Sabellida</taxon>
        <taxon>Oweniida</taxon>
        <taxon>Oweniidae</taxon>
        <taxon>Owenia</taxon>
    </lineage>
</organism>
<dbReference type="GO" id="GO:0008270">
    <property type="term" value="F:zinc ion binding"/>
    <property type="evidence" value="ECO:0007669"/>
    <property type="project" value="InterPro"/>
</dbReference>
<evidence type="ECO:0000313" key="5">
    <source>
        <dbReference type="Proteomes" id="UP000749559"/>
    </source>
</evidence>
<name>A0A8J1UDM2_OWEFU</name>
<dbReference type="InterPro" id="IPR050129">
    <property type="entry name" value="Zn_alcohol_dh"/>
</dbReference>
<dbReference type="Proteomes" id="UP000749559">
    <property type="component" value="Unassembled WGS sequence"/>
</dbReference>
<dbReference type="AlphaFoldDB" id="A0A8J1UDM2"/>
<gene>
    <name evidence="4" type="ORF">OFUS_LOCUS8038</name>
</gene>
<dbReference type="Pfam" id="PF00107">
    <property type="entry name" value="ADH_zinc_N"/>
    <property type="match status" value="1"/>
</dbReference>
<feature type="domain" description="Alcohol dehydrogenase-like C-terminal" evidence="2">
    <location>
        <begin position="160"/>
        <end position="277"/>
    </location>
</feature>
<sequence length="331" mass="36179">MDIPRVVKPNDVLLKIPCAGICGSDIHCIKNKWLIKDNVVLGHEFAGTVVDIGPEVTNVKAGDRVTAAAGTHCHHCRFCHRGKPHLCPTGGSANYNGLFRDGAWADYCLVENSQLFKISDDITFEVGALMEPMSCVLHSFSIYSPLQDSASILIAGSGIIGLLKASVLHYKGFRDITICEPMQGRRDIAKNCQLSGLKVADPSEIIEKYTDIDTSLDGYDLIFDSTGSSKAFEDYFPLLRKGATYMMFGICPPKAKSSISPYDLLNKEVKILSSNTECNTHMDAVSLAENMARDGKLDLEKLGVKSYPLEKYETALKDLTNATISKAMLTV</sequence>
<evidence type="ECO:0000259" key="3">
    <source>
        <dbReference type="Pfam" id="PF08240"/>
    </source>
</evidence>
<protein>
    <submittedName>
        <fullName evidence="4">Uncharacterized protein</fullName>
    </submittedName>
</protein>
<dbReference type="Pfam" id="PF08240">
    <property type="entry name" value="ADH_N"/>
    <property type="match status" value="1"/>
</dbReference>
<dbReference type="OrthoDB" id="1879366at2759"/>
<dbReference type="Gene3D" id="3.40.50.720">
    <property type="entry name" value="NAD(P)-binding Rossmann-like Domain"/>
    <property type="match status" value="1"/>
</dbReference>